<comment type="caution">
    <text evidence="1">The sequence shown here is derived from an EMBL/GenBank/DDBJ whole genome shotgun (WGS) entry which is preliminary data.</text>
</comment>
<name>A0A9N9G5N4_9GLOM</name>
<evidence type="ECO:0000313" key="1">
    <source>
        <dbReference type="EMBL" id="CAG8579054.1"/>
    </source>
</evidence>
<keyword evidence="2" id="KW-1185">Reference proteome</keyword>
<dbReference type="OrthoDB" id="2402023at2759"/>
<evidence type="ECO:0000313" key="2">
    <source>
        <dbReference type="Proteomes" id="UP000789342"/>
    </source>
</evidence>
<dbReference type="EMBL" id="CAJVPV010004787">
    <property type="protein sequence ID" value="CAG8579054.1"/>
    <property type="molecule type" value="Genomic_DNA"/>
</dbReference>
<accession>A0A9N9G5N4</accession>
<gene>
    <name evidence="1" type="ORF">AMORRO_LOCUS6823</name>
</gene>
<protein>
    <submittedName>
        <fullName evidence="1">2835_t:CDS:1</fullName>
    </submittedName>
</protein>
<dbReference type="AlphaFoldDB" id="A0A9N9G5N4"/>
<dbReference type="Proteomes" id="UP000789342">
    <property type="component" value="Unassembled WGS sequence"/>
</dbReference>
<reference evidence="1" key="1">
    <citation type="submission" date="2021-06" db="EMBL/GenBank/DDBJ databases">
        <authorList>
            <person name="Kallberg Y."/>
            <person name="Tangrot J."/>
            <person name="Rosling A."/>
        </authorList>
    </citation>
    <scope>NUCLEOTIDE SEQUENCE</scope>
    <source>
        <strain evidence="1">CL551</strain>
    </source>
</reference>
<organism evidence="1 2">
    <name type="scientific">Acaulospora morrowiae</name>
    <dbReference type="NCBI Taxonomy" id="94023"/>
    <lineage>
        <taxon>Eukaryota</taxon>
        <taxon>Fungi</taxon>
        <taxon>Fungi incertae sedis</taxon>
        <taxon>Mucoromycota</taxon>
        <taxon>Glomeromycotina</taxon>
        <taxon>Glomeromycetes</taxon>
        <taxon>Diversisporales</taxon>
        <taxon>Acaulosporaceae</taxon>
        <taxon>Acaulospora</taxon>
    </lineage>
</organism>
<sequence length="204" mass="24991">MYQVFISNTGLRELYDYGEDLPYYEKSNRFRSVNRKFYPAIERRFNFIIEYHKIRDDGVRVCDVKCICCRIQRIFHKGSREKFQKLEFDIEFDGKITQDYVLEIVQKLNRKGKLLRLDNKIIWREDFNNDDRYMVENGDELHLDFIVYPEIIEKLNRKNHNYEIEIIEEICELRDDNGMRKRRYDCDDENSKRLKTSQSDQNIL</sequence>
<proteinExistence type="predicted"/>